<feature type="domain" description="QRICH1-like" evidence="6">
    <location>
        <begin position="443"/>
        <end position="524"/>
    </location>
</feature>
<evidence type="ECO:0000256" key="2">
    <source>
        <dbReference type="ARBA" id="ARBA00022553"/>
    </source>
</evidence>
<dbReference type="AlphaFoldDB" id="Q9BLG1"/>
<dbReference type="Pfam" id="PF25561">
    <property type="entry name" value="QRICH1"/>
    <property type="match status" value="1"/>
</dbReference>
<feature type="compositionally biased region" description="Low complexity" evidence="4">
    <location>
        <begin position="405"/>
        <end position="418"/>
    </location>
</feature>
<proteinExistence type="evidence at transcript level"/>
<evidence type="ECO:0000313" key="7">
    <source>
        <dbReference type="EMBL" id="BAB40645.1"/>
    </source>
</evidence>
<dbReference type="InterPro" id="IPR021893">
    <property type="entry name" value="ZMYM2-like_C"/>
</dbReference>
<dbReference type="InterPro" id="IPR057926">
    <property type="entry name" value="QRICH1_dom"/>
</dbReference>
<accession>Q9BLG1</accession>
<dbReference type="InterPro" id="IPR052787">
    <property type="entry name" value="MAVS"/>
</dbReference>
<dbReference type="Pfam" id="PF12012">
    <property type="entry name" value="DUF3504"/>
    <property type="match status" value="1"/>
</dbReference>
<keyword evidence="3" id="KW-0832">Ubl conjugation</keyword>
<name>Q9BLG1_HALRO</name>
<evidence type="ECO:0000256" key="1">
    <source>
        <dbReference type="ARBA" id="ARBA00022499"/>
    </source>
</evidence>
<gene>
    <name evidence="7" type="primary">HrPalE</name>
</gene>
<feature type="domain" description="ZMYM2-like/QRICH1 C-terminal" evidence="5">
    <location>
        <begin position="545"/>
        <end position="679"/>
    </location>
</feature>
<keyword evidence="2" id="KW-0597">Phosphoprotein</keyword>
<keyword evidence="1" id="KW-1017">Isopeptide bond</keyword>
<dbReference type="EMBL" id="AB049334">
    <property type="protein sequence ID" value="BAB40645.1"/>
    <property type="molecule type" value="mRNA"/>
</dbReference>
<evidence type="ECO:0000256" key="3">
    <source>
        <dbReference type="ARBA" id="ARBA00022843"/>
    </source>
</evidence>
<reference evidence="7" key="1">
    <citation type="submission" date="2000-09" db="EMBL/GenBank/DDBJ databases">
        <title>Identification of genes preferentially expressed in the developing palps of the ascidian, Halocynthia roretzi.</title>
        <authorList>
            <person name="Yagi K."/>
            <person name="Makabe K.W."/>
        </authorList>
    </citation>
    <scope>NUCLEOTIDE SEQUENCE</scope>
</reference>
<organism evidence="7">
    <name type="scientific">Halocynthia roretzi</name>
    <name type="common">Sea squirt</name>
    <name type="synonym">Cynthia roretzi</name>
    <dbReference type="NCBI Taxonomy" id="7729"/>
    <lineage>
        <taxon>Eukaryota</taxon>
        <taxon>Metazoa</taxon>
        <taxon>Chordata</taxon>
        <taxon>Tunicata</taxon>
        <taxon>Ascidiacea</taxon>
        <taxon>Stolidobranchia</taxon>
        <taxon>Pyuridae</taxon>
        <taxon>Halocynthia</taxon>
    </lineage>
</organism>
<protein>
    <submittedName>
        <fullName evidence="7">HrPalE protein</fullName>
    </submittedName>
</protein>
<dbReference type="PANTHER" id="PTHR21446">
    <property type="entry name" value="DUF3504 DOMAIN-CONTAINING PROTEIN"/>
    <property type="match status" value="1"/>
</dbReference>
<evidence type="ECO:0000259" key="6">
    <source>
        <dbReference type="Pfam" id="PF25561"/>
    </source>
</evidence>
<feature type="region of interest" description="Disordered" evidence="4">
    <location>
        <begin position="321"/>
        <end position="426"/>
    </location>
</feature>
<evidence type="ECO:0000259" key="5">
    <source>
        <dbReference type="Pfam" id="PF12012"/>
    </source>
</evidence>
<feature type="compositionally biased region" description="Low complexity" evidence="4">
    <location>
        <begin position="323"/>
        <end position="333"/>
    </location>
</feature>
<feature type="compositionally biased region" description="Basic and acidic residues" evidence="4">
    <location>
        <begin position="368"/>
        <end position="380"/>
    </location>
</feature>
<sequence>MMMIGCSSRNSLLPSTQRGCLENQASVTTSSQFESSLPAIPTESSEEKGLVAGYCKLESVLKQSGAQVKIESLPGERIVDLPYAKQENLGDSTASLKQFAEVKFEEYNPGFSKNLAPLHNAVGQQSLKDLEFRRSLADISIHDNSNTISLTPMKSFDSNKLPAITSEFGFYSGSNVASSCREVSSACQTDNMFEDAFNLDEFMFGNHANQPMPVKYQNSCQTESQQNLVVPTCLPTTRSNAQHIVGSVDQDRDFMQHFFNNQDNMTKIVFHPEMQEPPPYNEIRNRTFSDLLCYDSSGVSVEEGGAVNTFTNLFEVGRTRDYSMSSDSGVGSSILMDSRSSPPSNNGSEICNSTDPKRPESVTFDSAEDFKNRKQSRSDGRLSSNGSVCSRKLSSDDANADFLPDELSPSVDDPVSPSGAEKVSSKKTAYNEKWGVKVLKAWCVEMNVQQDFEKQPVEELNNILSRFWTEVRKSNGDYYGRNSLFNLRAMINKHLKGKPYCVPYDIVTDERFRSSNDRLEKQLKMLKGMGKTITHKQPISIADLRKMYDTAVLGTANPLALLRKVWFEITLHFCHKGAESQEKLLKTSFQVFRDHNFRTYVSRTACEKSSQDTDEIRMYETGGELCPVQSFQLYLRKLHPLQSRLFQQPRRKSTPASPMWYGKAPIGEKALQQMMANISVSAKLSTRYTNHCVRTTALEQFSNCRKKNKSLHEPIQHAASREFGPLHHNHLGYSTQTPMNNGYGQQHQSMNYDHKATLPSYPEMTQQQQQQQLGSQYQYPTGAPQNNFIQMNVPNDTNDVANLLEVPSPIRPAKASNNIRPDGRSQCYKRSMSVAFPESENHLHYHHHHHPPPPYVSEAKRSKTDSENLYHLPSSHGTMQNDGRYHSDLNGLDNVNHDNSALHHITMANSSQIVNNGYYPGDGNNSLRKMMPEPIITSEIMSDGNVHGTNCSIMPQGVENSFLIKHPNAGTNHSIMLEYS</sequence>
<evidence type="ECO:0000256" key="4">
    <source>
        <dbReference type="SAM" id="MobiDB-lite"/>
    </source>
</evidence>
<dbReference type="PANTHER" id="PTHR21446:SF12">
    <property type="entry name" value="POTASSIUM CHANNEL TETRAMERIZATION DOMAIN CONTAINING 1"/>
    <property type="match status" value="1"/>
</dbReference>
<feature type="compositionally biased region" description="Polar residues" evidence="4">
    <location>
        <begin position="338"/>
        <end position="354"/>
    </location>
</feature>